<dbReference type="AlphaFoldDB" id="A0A1R3JAP8"/>
<gene>
    <name evidence="1" type="ORF">COLO4_18053</name>
</gene>
<proteinExistence type="predicted"/>
<accession>A0A1R3JAP8</accession>
<protein>
    <submittedName>
        <fullName evidence="1">Uncharacterized protein</fullName>
    </submittedName>
</protein>
<evidence type="ECO:0000313" key="1">
    <source>
        <dbReference type="EMBL" id="OMO91866.1"/>
    </source>
</evidence>
<keyword evidence="2" id="KW-1185">Reference proteome</keyword>
<organism evidence="1 2">
    <name type="scientific">Corchorus olitorius</name>
    <dbReference type="NCBI Taxonomy" id="93759"/>
    <lineage>
        <taxon>Eukaryota</taxon>
        <taxon>Viridiplantae</taxon>
        <taxon>Streptophyta</taxon>
        <taxon>Embryophyta</taxon>
        <taxon>Tracheophyta</taxon>
        <taxon>Spermatophyta</taxon>
        <taxon>Magnoliopsida</taxon>
        <taxon>eudicotyledons</taxon>
        <taxon>Gunneridae</taxon>
        <taxon>Pentapetalae</taxon>
        <taxon>rosids</taxon>
        <taxon>malvids</taxon>
        <taxon>Malvales</taxon>
        <taxon>Malvaceae</taxon>
        <taxon>Grewioideae</taxon>
        <taxon>Apeibeae</taxon>
        <taxon>Corchorus</taxon>
    </lineage>
</organism>
<sequence length="80" mass="8672">MADQQSRYVKLTKDQALVEDITPGEPNQPIDVPQICAIKKKASPLLIGEALYEVTGFNIGAPTINNTTAASSYVRDLLLI</sequence>
<dbReference type="Proteomes" id="UP000187203">
    <property type="component" value="Unassembled WGS sequence"/>
</dbReference>
<evidence type="ECO:0000313" key="2">
    <source>
        <dbReference type="Proteomes" id="UP000187203"/>
    </source>
</evidence>
<comment type="caution">
    <text evidence="1">The sequence shown here is derived from an EMBL/GenBank/DDBJ whole genome shotgun (WGS) entry which is preliminary data.</text>
</comment>
<reference evidence="2" key="1">
    <citation type="submission" date="2013-09" db="EMBL/GenBank/DDBJ databases">
        <title>Corchorus olitorius genome sequencing.</title>
        <authorList>
            <person name="Alam M."/>
            <person name="Haque M.S."/>
            <person name="Islam M.S."/>
            <person name="Emdad E.M."/>
            <person name="Islam M.M."/>
            <person name="Ahmed B."/>
            <person name="Halim A."/>
            <person name="Hossen Q.M.M."/>
            <person name="Hossain M.Z."/>
            <person name="Ahmed R."/>
            <person name="Khan M.M."/>
            <person name="Islam R."/>
            <person name="Rashid M.M."/>
            <person name="Khan S.A."/>
            <person name="Rahman M.S."/>
            <person name="Alam M."/>
            <person name="Yahiya A.S."/>
            <person name="Khan M.S."/>
            <person name="Azam M.S."/>
            <person name="Haque T."/>
            <person name="Lashkar M.Z.H."/>
            <person name="Akhand A.I."/>
            <person name="Morshed G."/>
            <person name="Roy S."/>
            <person name="Uddin K.S."/>
            <person name="Rabeya T."/>
            <person name="Hossain A.S."/>
            <person name="Chowdhury A."/>
            <person name="Snigdha A.R."/>
            <person name="Mortoza M.S."/>
            <person name="Matin S.A."/>
            <person name="Hoque S.M.E."/>
            <person name="Islam M.K."/>
            <person name="Roy D.K."/>
            <person name="Haider R."/>
            <person name="Moosa M.M."/>
            <person name="Elias S.M."/>
            <person name="Hasan A.M."/>
            <person name="Jahan S."/>
            <person name="Shafiuddin M."/>
            <person name="Mahmood N."/>
            <person name="Shommy N.S."/>
        </authorList>
    </citation>
    <scope>NUCLEOTIDE SEQUENCE [LARGE SCALE GENOMIC DNA]</scope>
    <source>
        <strain evidence="2">cv. O-4</strain>
    </source>
</reference>
<name>A0A1R3JAP8_9ROSI</name>
<dbReference type="OrthoDB" id="1669570at2759"/>
<dbReference type="EMBL" id="AWUE01016416">
    <property type="protein sequence ID" value="OMO91866.1"/>
    <property type="molecule type" value="Genomic_DNA"/>
</dbReference>